<evidence type="ECO:0000313" key="9">
    <source>
        <dbReference type="EMBL" id="SFB87791.1"/>
    </source>
</evidence>
<evidence type="ECO:0000256" key="5">
    <source>
        <dbReference type="ARBA" id="ARBA00023136"/>
    </source>
</evidence>
<keyword evidence="3 6" id="KW-0812">Transmembrane</keyword>
<dbReference type="AlphaFoldDB" id="A0A1I1EL50"/>
<sequence length="450" mass="51209">MSELIKQVLHSLKHKKNLNILMVFTIAIGIALMTTMMTIAHQELKISLPDKSDNVHLIMLDNRELDAPVQEVYAMPRTTYKDVENIFSSNPGTLNLVRLWETRFIAEPEELTVRPMRLNASAVNNQLFDLMEMPFIYGNAWSLDDQKNSKAVIVIDKTVNDAFFGGANSVGKRILIEKKPMTIVGVMDISVHPKRFQNRNFSTRRNDQAFIPYTFALENNLNRVARIACPKNQTANNRLYRNNDVAGLKASECGFEVLWAEFKDKKQSDAFFTWLNAYAQKNKEMGRFFQDKIVYALSLSQMMAFYGDNDWTQTLAMLSYLLFAVCIVNTSGIMLAKFQSKAKLVSLYRALGATKNYIVKIHFFEVIIISFIGILLGLVLSKLGLHIMYEIARYQSDYLSDPKQLQALYSIDWNMIIRAASITTFSVIAAGIYPIWRISNLAPASQLRGA</sequence>
<dbReference type="InterPro" id="IPR025857">
    <property type="entry name" value="MacB_PCD"/>
</dbReference>
<evidence type="ECO:0000259" key="8">
    <source>
        <dbReference type="Pfam" id="PF12704"/>
    </source>
</evidence>
<keyword evidence="4 6" id="KW-1133">Transmembrane helix</keyword>
<evidence type="ECO:0000256" key="6">
    <source>
        <dbReference type="SAM" id="Phobius"/>
    </source>
</evidence>
<protein>
    <submittedName>
        <fullName evidence="9">FtsX-like permease family protein</fullName>
    </submittedName>
</protein>
<dbReference type="EMBL" id="FOLO01000002">
    <property type="protein sequence ID" value="SFB87791.1"/>
    <property type="molecule type" value="Genomic_DNA"/>
</dbReference>
<feature type="transmembrane region" description="Helical" evidence="6">
    <location>
        <begin position="415"/>
        <end position="436"/>
    </location>
</feature>
<feature type="domain" description="MacB-like periplasmic core" evidence="8">
    <location>
        <begin position="20"/>
        <end position="218"/>
    </location>
</feature>
<reference evidence="9 10" key="1">
    <citation type="submission" date="2016-10" db="EMBL/GenBank/DDBJ databases">
        <authorList>
            <person name="de Groot N.N."/>
        </authorList>
    </citation>
    <scope>NUCLEOTIDE SEQUENCE [LARGE SCALE GENOMIC DNA]</scope>
    <source>
        <strain evidence="9 10">DSM 6059</strain>
    </source>
</reference>
<feature type="transmembrane region" description="Helical" evidence="6">
    <location>
        <begin position="357"/>
        <end position="380"/>
    </location>
</feature>
<dbReference type="InterPro" id="IPR003838">
    <property type="entry name" value="ABC3_permease_C"/>
</dbReference>
<dbReference type="InterPro" id="IPR050250">
    <property type="entry name" value="Macrolide_Exporter_MacB"/>
</dbReference>
<dbReference type="PANTHER" id="PTHR30572">
    <property type="entry name" value="MEMBRANE COMPONENT OF TRANSPORTER-RELATED"/>
    <property type="match status" value="1"/>
</dbReference>
<keyword evidence="2" id="KW-1003">Cell membrane</keyword>
<name>A0A1I1EL50_9GAMM</name>
<dbReference type="RefSeq" id="WP_091979234.1">
    <property type="nucleotide sequence ID" value="NZ_FOLO01000002.1"/>
</dbReference>
<evidence type="ECO:0000256" key="3">
    <source>
        <dbReference type="ARBA" id="ARBA00022692"/>
    </source>
</evidence>
<dbReference type="Pfam" id="PF02687">
    <property type="entry name" value="FtsX"/>
    <property type="match status" value="1"/>
</dbReference>
<gene>
    <name evidence="9" type="ORF">SAMN02745724_00332</name>
</gene>
<dbReference type="OrthoDB" id="6280401at2"/>
<dbReference type="PANTHER" id="PTHR30572:SF18">
    <property type="entry name" value="ABC-TYPE MACROLIDE FAMILY EXPORT SYSTEM PERMEASE COMPONENT 2"/>
    <property type="match status" value="1"/>
</dbReference>
<dbReference type="Proteomes" id="UP000198862">
    <property type="component" value="Unassembled WGS sequence"/>
</dbReference>
<proteinExistence type="predicted"/>
<dbReference type="GO" id="GO:0005886">
    <property type="term" value="C:plasma membrane"/>
    <property type="evidence" value="ECO:0007669"/>
    <property type="project" value="UniProtKB-SubCell"/>
</dbReference>
<dbReference type="GO" id="GO:0022857">
    <property type="term" value="F:transmembrane transporter activity"/>
    <property type="evidence" value="ECO:0007669"/>
    <property type="project" value="TreeGrafter"/>
</dbReference>
<evidence type="ECO:0000256" key="2">
    <source>
        <dbReference type="ARBA" id="ARBA00022475"/>
    </source>
</evidence>
<feature type="domain" description="ABC3 transporter permease C-terminal" evidence="7">
    <location>
        <begin position="317"/>
        <end position="442"/>
    </location>
</feature>
<keyword evidence="10" id="KW-1185">Reference proteome</keyword>
<evidence type="ECO:0000259" key="7">
    <source>
        <dbReference type="Pfam" id="PF02687"/>
    </source>
</evidence>
<evidence type="ECO:0000256" key="4">
    <source>
        <dbReference type="ARBA" id="ARBA00022989"/>
    </source>
</evidence>
<feature type="transmembrane region" description="Helical" evidence="6">
    <location>
        <begin position="315"/>
        <end position="336"/>
    </location>
</feature>
<comment type="subcellular location">
    <subcellularLocation>
        <location evidence="1">Cell membrane</location>
        <topology evidence="1">Multi-pass membrane protein</topology>
    </subcellularLocation>
</comment>
<evidence type="ECO:0000313" key="10">
    <source>
        <dbReference type="Proteomes" id="UP000198862"/>
    </source>
</evidence>
<dbReference type="STRING" id="1123010.SAMN02745724_00332"/>
<dbReference type="Pfam" id="PF12704">
    <property type="entry name" value="MacB_PCD"/>
    <property type="match status" value="1"/>
</dbReference>
<feature type="transmembrane region" description="Helical" evidence="6">
    <location>
        <begin position="20"/>
        <end position="40"/>
    </location>
</feature>
<organism evidence="9 10">
    <name type="scientific">Pseudoalteromonas denitrificans DSM 6059</name>
    <dbReference type="NCBI Taxonomy" id="1123010"/>
    <lineage>
        <taxon>Bacteria</taxon>
        <taxon>Pseudomonadati</taxon>
        <taxon>Pseudomonadota</taxon>
        <taxon>Gammaproteobacteria</taxon>
        <taxon>Alteromonadales</taxon>
        <taxon>Pseudoalteromonadaceae</taxon>
        <taxon>Pseudoalteromonas</taxon>
    </lineage>
</organism>
<accession>A0A1I1EL50</accession>
<evidence type="ECO:0000256" key="1">
    <source>
        <dbReference type="ARBA" id="ARBA00004651"/>
    </source>
</evidence>
<keyword evidence="5 6" id="KW-0472">Membrane</keyword>